<evidence type="ECO:0000256" key="4">
    <source>
        <dbReference type="ARBA" id="ARBA00023242"/>
    </source>
</evidence>
<dbReference type="Pfam" id="PF16134">
    <property type="entry name" value="THOC2_N"/>
    <property type="match status" value="2"/>
</dbReference>
<dbReference type="Pfam" id="PF11732">
    <property type="entry name" value="Thoc2"/>
    <property type="match status" value="1"/>
</dbReference>
<comment type="subcellular location">
    <subcellularLocation>
        <location evidence="1">Nucleus</location>
    </subcellularLocation>
</comment>
<evidence type="ECO:0000313" key="12">
    <source>
        <dbReference type="Proteomes" id="UP001201812"/>
    </source>
</evidence>
<dbReference type="Pfam" id="PF11262">
    <property type="entry name" value="Tho2"/>
    <property type="match status" value="1"/>
</dbReference>
<sequence>MTDEIVQHLLSQVRSVIAKKLSPDETLVKIRSKLAGNDHATSILLDVLTALNWEIGDIEKNSDVHKFLKALTDEVLPAEVLALDVNALGSDDQVTKSRIVKSKTRIYYKQVKFNLLREESEGYAKLISELLSVRSATTADEILLAIERLIGQFNLDPNRVLDVILDCFENSLPYKDLFISILRKFKVQQQELRDILVQKFLFCEKMEYTTTDLYRIASILCQERLVDLKSFFNMISPTQQAIVDENKRLNELIRKRALKAETISTGSLADSALNAATSAMMAGNDVPDRLESVNTVSAVSFEAASQSQSIEDKKIAGNSFEDSEVLPKNQKLGLVCALLEHGAWESAKYLLDRLPEGYPLGISRRISAAISNIIGFMIEPFYKQKFPNWQESRVRESWRRFTYPVPQMTSWNDLSNIVYPIVVYLGAYIGVRHEVAIKLIRLICAFYDDEEAKILSYYNSLNSTIMDICESCLVPASSMLDSNFSYCEELWQILQRFPYYDRYRIYGRWKNDQTKRSWILTIQRSKALGMTKYAMKRLSKDTAKVIGRQLGKLCHTYPLVAVDYMLDKVQDFQNFIGPVVESMRFLSNLEFDVLSYCLIENLAEPEKQAYKTTDVAFSPWLSSLANFSAAVCKRYSVDFSGILQYIANQLKDGKNLDLIVLREIVANISGVESSTDVTQEHLEALCGGDILRQEAGYYSSTKVNRRATSRIRDALLKNDLFETLCILIGQQKNFIIYVDSKEYPLKLTAHMLDLSQETFVQFYYFLRSNLKPEEYARRMPLASALISKYHVPTEAAMCLTRSIYFNKITSAYETSKKNFKEDAKGKLDGTQKTSFYKQAFDSVTNALEEEMIRCFPETFWFDITSKLYSTFWLLSVSDLSAPLTAYEREIEKCKKELSELTHYAADSSSRARRTAKDEERLKNMEQRLTEEMKRQTEHVKRVKEILASEKEVLFAATQNRSSQMLRFLQACILPRAMFSEVDAVYCAKFIETLHTIRTGFFQTIVFFDKIFTDITPILAGLTEREANCFGRFCCMSLDMILRWHSNSRIFQDECEGFPGCITKIRKRENDESATAAEFTYEYYRSICYKWQVRLAKALGFVLTSGNYVLTRNALTLMTKILPNFPVLQQTYKTIEKSVTTVRDNEKGKRDDLNLLASSYLVQLMKRNTRLYKNDEFYDMRITKLANESKQSTKSSASSLTAGSTSSPSARKRTGGTTEDDKVSTNMNSGTTEQPSPKKKTKDQSASAQPMPIFIPFSLLRNVFVFFDRRELYQTSMACHYFTKIIQLNFSTVPYFVLQGVRYSTFDSIWAIKDDDQNFTLVPKSFDSQMANQKFLRSKSTDLIYYPSSSNSVEPNLLKLVHSIKHIWIGGRLAVVCPQFQNMNEQLADSCMLCTDLTLHCPGALRILTKLLDSGHFNKITIRDTNNIEDVYDDELIAVKEITEFLFSSVYHHKQEMRVIKIITSTSLQMYESMSLNRRKCRKIKKAITEKFLTTNEPCMLDFIWADETSDFADAEVGTRVVNGRTNQILHCARTNGFFELYTT</sequence>
<feature type="domain" description="THO complex subunitTHOC2 N-terminal" evidence="9">
    <location>
        <begin position="550"/>
        <end position="625"/>
    </location>
</feature>
<evidence type="ECO:0000256" key="2">
    <source>
        <dbReference type="ARBA" id="ARBA00007857"/>
    </source>
</evidence>
<evidence type="ECO:0000256" key="7">
    <source>
        <dbReference type="SAM" id="MobiDB-lite"/>
    </source>
</evidence>
<keyword evidence="4" id="KW-0539">Nucleus</keyword>
<evidence type="ECO:0000259" key="8">
    <source>
        <dbReference type="Pfam" id="PF11262"/>
    </source>
</evidence>
<dbReference type="InterPro" id="IPR021418">
    <property type="entry name" value="THO_THOC2_C"/>
</dbReference>
<evidence type="ECO:0000256" key="5">
    <source>
        <dbReference type="ARBA" id="ARBA00047033"/>
    </source>
</evidence>
<dbReference type="GO" id="GO:0006397">
    <property type="term" value="P:mRNA processing"/>
    <property type="evidence" value="ECO:0007669"/>
    <property type="project" value="InterPro"/>
</dbReference>
<dbReference type="EMBL" id="JAKKPZ010000002">
    <property type="protein sequence ID" value="KAI1725815.1"/>
    <property type="molecule type" value="Genomic_DNA"/>
</dbReference>
<comment type="caution">
    <text evidence="11">The sequence shown here is derived from an EMBL/GenBank/DDBJ whole genome shotgun (WGS) entry which is preliminary data.</text>
</comment>
<feature type="compositionally biased region" description="Polar residues" evidence="7">
    <location>
        <begin position="1223"/>
        <end position="1234"/>
    </location>
</feature>
<comment type="similarity">
    <text evidence="2">Belongs to the THOC2 family.</text>
</comment>
<comment type="subunit">
    <text evidence="5">Component of the THO subcomplex, which is composed of THOC1, THOC2, THOC3, THOC5, THOC6 and THOC7. The THO subcomplex interacts with DDX39B to form the THO-DDX39B complex which multimerizes into a 28-subunit tetrameric assembly. Component of the transcription/export (TREX) complex at least composed of ALYREF/THOC4, DDX39B, SARNP/CIP29, CHTOP and the THO subcomplex; in the complex interacts with THOC1, THOC3, THOC5, THOC7 and DDX39B. TREX seems to have a dynamic structure involving ATP-dependent remodeling. Interacts with POLDIP3 and ZC3H11A.</text>
</comment>
<dbReference type="PANTHER" id="PTHR21597:SF0">
    <property type="entry name" value="THO COMPLEX SUBUNIT 2"/>
    <property type="match status" value="1"/>
</dbReference>
<dbReference type="GO" id="GO:0006406">
    <property type="term" value="P:mRNA export from nucleus"/>
    <property type="evidence" value="ECO:0007669"/>
    <property type="project" value="InterPro"/>
</dbReference>
<dbReference type="GO" id="GO:0000445">
    <property type="term" value="C:THO complex part of transcription export complex"/>
    <property type="evidence" value="ECO:0007669"/>
    <property type="project" value="TreeGrafter"/>
</dbReference>
<feature type="domain" description="THO complex subunit 2 N-terminal" evidence="10">
    <location>
        <begin position="13"/>
        <end position="386"/>
    </location>
</feature>
<evidence type="ECO:0000256" key="6">
    <source>
        <dbReference type="SAM" id="Coils"/>
    </source>
</evidence>
<evidence type="ECO:0000256" key="3">
    <source>
        <dbReference type="ARBA" id="ARBA00019596"/>
    </source>
</evidence>
<accession>A0AAD4NHG9</accession>
<feature type="domain" description="THO complex subunit 2 N-terminal" evidence="10">
    <location>
        <begin position="398"/>
        <end position="548"/>
    </location>
</feature>
<organism evidence="11 12">
    <name type="scientific">Ditylenchus destructor</name>
    <dbReference type="NCBI Taxonomy" id="166010"/>
    <lineage>
        <taxon>Eukaryota</taxon>
        <taxon>Metazoa</taxon>
        <taxon>Ecdysozoa</taxon>
        <taxon>Nematoda</taxon>
        <taxon>Chromadorea</taxon>
        <taxon>Rhabditida</taxon>
        <taxon>Tylenchina</taxon>
        <taxon>Tylenchomorpha</taxon>
        <taxon>Sphaerularioidea</taxon>
        <taxon>Anguinidae</taxon>
        <taxon>Anguininae</taxon>
        <taxon>Ditylenchus</taxon>
    </lineage>
</organism>
<dbReference type="GO" id="GO:0003729">
    <property type="term" value="F:mRNA binding"/>
    <property type="evidence" value="ECO:0007669"/>
    <property type="project" value="TreeGrafter"/>
</dbReference>
<dbReference type="InterPro" id="IPR040007">
    <property type="entry name" value="Tho2"/>
</dbReference>
<proteinExistence type="inferred from homology"/>
<dbReference type="PANTHER" id="PTHR21597">
    <property type="entry name" value="THO2 PROTEIN"/>
    <property type="match status" value="1"/>
</dbReference>
<evidence type="ECO:0000256" key="1">
    <source>
        <dbReference type="ARBA" id="ARBA00004123"/>
    </source>
</evidence>
<feature type="compositionally biased region" description="Low complexity" evidence="7">
    <location>
        <begin position="1188"/>
        <end position="1208"/>
    </location>
</feature>
<feature type="region of interest" description="Disordered" evidence="7">
    <location>
        <begin position="1188"/>
        <end position="1244"/>
    </location>
</feature>
<keyword evidence="12" id="KW-1185">Reference proteome</keyword>
<dbReference type="InterPro" id="IPR021726">
    <property type="entry name" value="THO_THOC2_N"/>
</dbReference>
<dbReference type="Proteomes" id="UP001201812">
    <property type="component" value="Unassembled WGS sequence"/>
</dbReference>
<evidence type="ECO:0000259" key="9">
    <source>
        <dbReference type="Pfam" id="PF11732"/>
    </source>
</evidence>
<dbReference type="InterPro" id="IPR032302">
    <property type="entry name" value="THOC2_N"/>
</dbReference>
<evidence type="ECO:0000259" key="10">
    <source>
        <dbReference type="Pfam" id="PF16134"/>
    </source>
</evidence>
<gene>
    <name evidence="11" type="ORF">DdX_02495</name>
</gene>
<keyword evidence="6" id="KW-0175">Coiled coil</keyword>
<evidence type="ECO:0000313" key="11">
    <source>
        <dbReference type="EMBL" id="KAI1725815.1"/>
    </source>
</evidence>
<name>A0AAD4NHG9_9BILA</name>
<feature type="domain" description="THO complex subunitTHOC2 C-terminal" evidence="8">
    <location>
        <begin position="860"/>
        <end position="1163"/>
    </location>
</feature>
<protein>
    <recommendedName>
        <fullName evidence="3">THO complex subunit 2</fullName>
    </recommendedName>
</protein>
<feature type="coiled-coil region" evidence="6">
    <location>
        <begin position="883"/>
        <end position="938"/>
    </location>
</feature>
<reference evidence="11" key="1">
    <citation type="submission" date="2022-01" db="EMBL/GenBank/DDBJ databases">
        <title>Genome Sequence Resource for Two Populations of Ditylenchus destructor, the Migratory Endoparasitic Phytonematode.</title>
        <authorList>
            <person name="Zhang H."/>
            <person name="Lin R."/>
            <person name="Xie B."/>
        </authorList>
    </citation>
    <scope>NUCLEOTIDE SEQUENCE</scope>
    <source>
        <strain evidence="11">BazhouSP</strain>
    </source>
</reference>